<feature type="compositionally biased region" description="Low complexity" evidence="5">
    <location>
        <begin position="286"/>
        <end position="326"/>
    </location>
</feature>
<evidence type="ECO:0000256" key="2">
    <source>
        <dbReference type="ARBA" id="ARBA00022763"/>
    </source>
</evidence>
<evidence type="ECO:0000259" key="6">
    <source>
        <dbReference type="Pfam" id="PF08573"/>
    </source>
</evidence>
<evidence type="ECO:0000256" key="4">
    <source>
        <dbReference type="SAM" id="Coils"/>
    </source>
</evidence>
<feature type="domain" description="DNA endonuclease activator Ctp1 C-terminal" evidence="6">
    <location>
        <begin position="488"/>
        <end position="606"/>
    </location>
</feature>
<feature type="compositionally biased region" description="Basic residues" evidence="5">
    <location>
        <begin position="432"/>
        <end position="448"/>
    </location>
</feature>
<dbReference type="AlphaFoldDB" id="A0A2P7ZAF4"/>
<evidence type="ECO:0000256" key="5">
    <source>
        <dbReference type="SAM" id="MobiDB-lite"/>
    </source>
</evidence>
<feature type="region of interest" description="Disordered" evidence="5">
    <location>
        <begin position="371"/>
        <end position="468"/>
    </location>
</feature>
<comment type="caution">
    <text evidence="7">The sequence shown here is derived from an EMBL/GenBank/DDBJ whole genome shotgun (WGS) entry which is preliminary data.</text>
</comment>
<protein>
    <recommendedName>
        <fullName evidence="6">DNA endonuclease activator Ctp1 C-terminal domain-containing protein</fullName>
    </recommendedName>
</protein>
<feature type="compositionally biased region" description="Polar residues" evidence="5">
    <location>
        <begin position="191"/>
        <end position="206"/>
    </location>
</feature>
<dbReference type="InterPro" id="IPR013882">
    <property type="entry name" value="Ctp1_C"/>
</dbReference>
<organism evidence="7 8">
    <name type="scientific">Elsinoe australis</name>
    <dbReference type="NCBI Taxonomy" id="40998"/>
    <lineage>
        <taxon>Eukaryota</taxon>
        <taxon>Fungi</taxon>
        <taxon>Dikarya</taxon>
        <taxon>Ascomycota</taxon>
        <taxon>Pezizomycotina</taxon>
        <taxon>Dothideomycetes</taxon>
        <taxon>Dothideomycetidae</taxon>
        <taxon>Myriangiales</taxon>
        <taxon>Elsinoaceae</taxon>
        <taxon>Elsinoe</taxon>
    </lineage>
</organism>
<feature type="compositionally biased region" description="Basic and acidic residues" evidence="5">
    <location>
        <begin position="328"/>
        <end position="340"/>
    </location>
</feature>
<dbReference type="STRING" id="40998.A0A2P7ZAF4"/>
<feature type="region of interest" description="Disordered" evidence="5">
    <location>
        <begin position="520"/>
        <end position="544"/>
    </location>
</feature>
<dbReference type="OrthoDB" id="5801062at2759"/>
<proteinExistence type="predicted"/>
<keyword evidence="3" id="KW-0539">Nucleus</keyword>
<feature type="region of interest" description="Disordered" evidence="5">
    <location>
        <begin position="278"/>
        <end position="340"/>
    </location>
</feature>
<gene>
    <name evidence="7" type="ORF">B9Z65_2339</name>
</gene>
<feature type="region of interest" description="Disordered" evidence="5">
    <location>
        <begin position="55"/>
        <end position="110"/>
    </location>
</feature>
<evidence type="ECO:0000256" key="3">
    <source>
        <dbReference type="ARBA" id="ARBA00023242"/>
    </source>
</evidence>
<feature type="compositionally biased region" description="Basic and acidic residues" evidence="5">
    <location>
        <begin position="609"/>
        <end position="620"/>
    </location>
</feature>
<name>A0A2P7ZAF4_9PEZI</name>
<feature type="coiled-coil region" evidence="4">
    <location>
        <begin position="10"/>
        <end position="37"/>
    </location>
</feature>
<reference evidence="7 8" key="1">
    <citation type="submission" date="2017-05" db="EMBL/GenBank/DDBJ databases">
        <title>Draft genome sequence of Elsinoe australis.</title>
        <authorList>
            <person name="Cheng Q."/>
        </authorList>
    </citation>
    <scope>NUCLEOTIDE SEQUENCE [LARGE SCALE GENOMIC DNA]</scope>
    <source>
        <strain evidence="7 8">NL1</strain>
    </source>
</reference>
<keyword evidence="8" id="KW-1185">Reference proteome</keyword>
<keyword evidence="2" id="KW-0227">DNA damage</keyword>
<comment type="subcellular location">
    <subcellularLocation>
        <location evidence="1">Nucleus</location>
    </subcellularLocation>
</comment>
<feature type="region of interest" description="Disordered" evidence="5">
    <location>
        <begin position="185"/>
        <end position="218"/>
    </location>
</feature>
<feature type="compositionally biased region" description="Basic and acidic residues" evidence="5">
    <location>
        <begin position="55"/>
        <end position="68"/>
    </location>
</feature>
<evidence type="ECO:0000256" key="1">
    <source>
        <dbReference type="ARBA" id="ARBA00004123"/>
    </source>
</evidence>
<evidence type="ECO:0000313" key="8">
    <source>
        <dbReference type="Proteomes" id="UP000243723"/>
    </source>
</evidence>
<evidence type="ECO:0000313" key="7">
    <source>
        <dbReference type="EMBL" id="PSK45199.1"/>
    </source>
</evidence>
<keyword evidence="4" id="KW-0175">Coiled coil</keyword>
<dbReference type="GO" id="GO:0006281">
    <property type="term" value="P:DNA repair"/>
    <property type="evidence" value="ECO:0007669"/>
    <property type="project" value="InterPro"/>
</dbReference>
<accession>A0A2P7ZAF4</accession>
<dbReference type="GO" id="GO:0005634">
    <property type="term" value="C:nucleus"/>
    <property type="evidence" value="ECO:0007669"/>
    <property type="project" value="UniProtKB-SubCell"/>
</dbReference>
<dbReference type="Proteomes" id="UP000243723">
    <property type="component" value="Unassembled WGS sequence"/>
</dbReference>
<dbReference type="EMBL" id="NHZQ01000251">
    <property type="protein sequence ID" value="PSK45199.1"/>
    <property type="molecule type" value="Genomic_DNA"/>
</dbReference>
<feature type="region of interest" description="Disordered" evidence="5">
    <location>
        <begin position="594"/>
        <end position="620"/>
    </location>
</feature>
<sequence length="650" mass="73671">MDDAVPGPQHRALQEKYDNLEKDYKSALDRLHRSKIALVKYRDVLKNWQEWYDKHPRYTTSKKKDEPRSAAQSLKSESPLPVARSTGGSFAEQLPQLQTIQPRPQPALQEDHEYNISNAEDLPEPGPGQLERLQAEGPVQITTVSHHRSSSQSTQIDPEDLIEQHIKTEPIDDDDEPEVISARTIRKSRPSSRIQRASGNRGTPSQPYKIKREDTPTSEHMFNVPAFIRTYTQASDLDQSLAHIETPRKRQKLIELAEEDARTVRATRADKMYGLLRAAKDENTPPSNSQQSRDSQNSTSSRSRSSGGPLQSLSTNTPTLPRTSPRPLKREKLHDDSRDERVADNVHRLAEDDTNFLSPDQQNTKKVRRLENLLQGEGTSKNILTPRALSGSRSPLQRLAPASPSILNDPWAPATRNTRHKRPSPPAEPTSRRKRPASPLRSSKRARVSHSPPPAPRPEEEPLRARPLHRLVPDDFKINPLYAGTDYAFNAPLRDQASRRCVPGCTRECCASLLRFTTATTPRGRPTSRDTPTTNATEEDEEEDNRTLQAYLGHDPSSLTASQRESLLQSARAQKVANRYGRHKQVFERRRTPPGFWRTEMPSTQELEEDRRQAKEVEKGVTEERWREAVRGDGKGRWVFKDEVGRGPGR</sequence>
<dbReference type="Pfam" id="PF08573">
    <property type="entry name" value="SAE2"/>
    <property type="match status" value="1"/>
</dbReference>